<feature type="chain" id="PRO_5046326989" description="Lipoprotein" evidence="1">
    <location>
        <begin position="21"/>
        <end position="119"/>
    </location>
</feature>
<sequence>MRPYLLLAALLLLAISGCNDSDSNDSPDSGIPEVPKSSFATCSFSEACANAAERCYVSQECPPASAPGTDAGTCAPETGDRLCHRRCDSDGTCGASEHCEEVFISMRSDYSERVSLCFD</sequence>
<evidence type="ECO:0000313" key="3">
    <source>
        <dbReference type="Proteomes" id="UP000662747"/>
    </source>
</evidence>
<dbReference type="Proteomes" id="UP000662747">
    <property type="component" value="Chromosome"/>
</dbReference>
<dbReference type="EMBL" id="CP071090">
    <property type="protein sequence ID" value="QSQ26742.1"/>
    <property type="molecule type" value="Genomic_DNA"/>
</dbReference>
<dbReference type="RefSeq" id="WP_206728284.1">
    <property type="nucleotide sequence ID" value="NZ_CP071090.1"/>
</dbReference>
<protein>
    <recommendedName>
        <fullName evidence="4">Lipoprotein</fullName>
    </recommendedName>
</protein>
<evidence type="ECO:0000256" key="1">
    <source>
        <dbReference type="SAM" id="SignalP"/>
    </source>
</evidence>
<organism evidence="2 3">
    <name type="scientific">Pyxidicoccus parkwayensis</name>
    <dbReference type="NCBI Taxonomy" id="2813578"/>
    <lineage>
        <taxon>Bacteria</taxon>
        <taxon>Pseudomonadati</taxon>
        <taxon>Myxococcota</taxon>
        <taxon>Myxococcia</taxon>
        <taxon>Myxococcales</taxon>
        <taxon>Cystobacterineae</taxon>
        <taxon>Myxococcaceae</taxon>
        <taxon>Pyxidicoccus</taxon>
    </lineage>
</organism>
<dbReference type="PROSITE" id="PS51257">
    <property type="entry name" value="PROKAR_LIPOPROTEIN"/>
    <property type="match status" value="1"/>
</dbReference>
<evidence type="ECO:0008006" key="4">
    <source>
        <dbReference type="Google" id="ProtNLM"/>
    </source>
</evidence>
<keyword evidence="1" id="KW-0732">Signal</keyword>
<name>A0ABX7P8J6_9BACT</name>
<feature type="signal peptide" evidence="1">
    <location>
        <begin position="1"/>
        <end position="20"/>
    </location>
</feature>
<gene>
    <name evidence="2" type="ORF">JY651_18230</name>
</gene>
<evidence type="ECO:0000313" key="2">
    <source>
        <dbReference type="EMBL" id="QSQ26742.1"/>
    </source>
</evidence>
<keyword evidence="3" id="KW-1185">Reference proteome</keyword>
<accession>A0ABX7P8J6</accession>
<reference evidence="2 3" key="1">
    <citation type="submission" date="2021-02" db="EMBL/GenBank/DDBJ databases">
        <title>De Novo genome assembly of isolated myxobacteria.</title>
        <authorList>
            <person name="Stevens D.C."/>
        </authorList>
    </citation>
    <scope>NUCLEOTIDE SEQUENCE [LARGE SCALE GENOMIC DNA]</scope>
    <source>
        <strain evidence="3">SCPEA02</strain>
    </source>
</reference>
<proteinExistence type="predicted"/>